<sequence length="124" mass="13776">MDTTVEHQVRELEARRYAAAAAGDWDSYAELCHPDLVYTHSNAVVDTLDEYLAKARDGYYVYHRIEHPIDRILVSGDTAVVIGEMNALITAGGVGKTLANRCAAVWVREGGRWLLLAYQPTPKT</sequence>
<dbReference type="InterPro" id="IPR027843">
    <property type="entry name" value="DUF4440"/>
</dbReference>
<keyword evidence="3" id="KW-1185">Reference proteome</keyword>
<proteinExistence type="predicted"/>
<accession>A0ABV1K905</accession>
<gene>
    <name evidence="2" type="ORF">WIS52_10795</name>
</gene>
<dbReference type="EMBL" id="JBEDNQ010000004">
    <property type="protein sequence ID" value="MEQ3550961.1"/>
    <property type="molecule type" value="Genomic_DNA"/>
</dbReference>
<reference evidence="2 3" key="1">
    <citation type="submission" date="2024-03" db="EMBL/GenBank/DDBJ databases">
        <title>Draft genome sequence of Pseudonocardia nematodicida JCM 31783.</title>
        <authorList>
            <person name="Butdee W."/>
            <person name="Duangmal K."/>
        </authorList>
    </citation>
    <scope>NUCLEOTIDE SEQUENCE [LARGE SCALE GENOMIC DNA]</scope>
    <source>
        <strain evidence="2 3">JCM 31783</strain>
    </source>
</reference>
<dbReference type="Gene3D" id="3.10.450.50">
    <property type="match status" value="1"/>
</dbReference>
<dbReference type="SUPFAM" id="SSF54427">
    <property type="entry name" value="NTF2-like"/>
    <property type="match status" value="1"/>
</dbReference>
<evidence type="ECO:0000313" key="2">
    <source>
        <dbReference type="EMBL" id="MEQ3550961.1"/>
    </source>
</evidence>
<dbReference type="Proteomes" id="UP001494902">
    <property type="component" value="Unassembled WGS sequence"/>
</dbReference>
<dbReference type="InterPro" id="IPR032710">
    <property type="entry name" value="NTF2-like_dom_sf"/>
</dbReference>
<dbReference type="Pfam" id="PF14534">
    <property type="entry name" value="DUF4440"/>
    <property type="match status" value="1"/>
</dbReference>
<evidence type="ECO:0000259" key="1">
    <source>
        <dbReference type="Pfam" id="PF14534"/>
    </source>
</evidence>
<name>A0ABV1K905_9PSEU</name>
<comment type="caution">
    <text evidence="2">The sequence shown here is derived from an EMBL/GenBank/DDBJ whole genome shotgun (WGS) entry which is preliminary data.</text>
</comment>
<feature type="domain" description="DUF4440" evidence="1">
    <location>
        <begin position="9"/>
        <end position="115"/>
    </location>
</feature>
<organism evidence="2 3">
    <name type="scientific">Pseudonocardia nematodicida</name>
    <dbReference type="NCBI Taxonomy" id="1206997"/>
    <lineage>
        <taxon>Bacteria</taxon>
        <taxon>Bacillati</taxon>
        <taxon>Actinomycetota</taxon>
        <taxon>Actinomycetes</taxon>
        <taxon>Pseudonocardiales</taxon>
        <taxon>Pseudonocardiaceae</taxon>
        <taxon>Pseudonocardia</taxon>
    </lineage>
</organism>
<evidence type="ECO:0000313" key="3">
    <source>
        <dbReference type="Proteomes" id="UP001494902"/>
    </source>
</evidence>
<protein>
    <submittedName>
        <fullName evidence="2">Nuclear transport factor 2 family protein</fullName>
    </submittedName>
</protein>
<dbReference type="RefSeq" id="WP_349298039.1">
    <property type="nucleotide sequence ID" value="NZ_JBEDNQ010000004.1"/>
</dbReference>